<dbReference type="InterPro" id="IPR009060">
    <property type="entry name" value="UBA-like_sf"/>
</dbReference>
<reference evidence="4 5" key="1">
    <citation type="journal article" date="2016" name="PLoS Pathog.">
        <title>Biosynthesis of antibiotic leucinostatins in bio-control fungus Purpureocillium lilacinum and their inhibition on phytophthora revealed by genome mining.</title>
        <authorList>
            <person name="Wang G."/>
            <person name="Liu Z."/>
            <person name="Lin R."/>
            <person name="Li E."/>
            <person name="Mao Z."/>
            <person name="Ling J."/>
            <person name="Yang Y."/>
            <person name="Yin W.B."/>
            <person name="Xie B."/>
        </authorList>
    </citation>
    <scope>NUCLEOTIDE SEQUENCE [LARGE SCALE GENOMIC DNA]</scope>
    <source>
        <strain evidence="4">170</strain>
    </source>
</reference>
<dbReference type="GO" id="GO:0031468">
    <property type="term" value="P:nuclear membrane reassembly"/>
    <property type="evidence" value="ECO:0007669"/>
    <property type="project" value="TreeGrafter"/>
</dbReference>
<evidence type="ECO:0000313" key="4">
    <source>
        <dbReference type="EMBL" id="OAQ65169.1"/>
    </source>
</evidence>
<dbReference type="SUPFAM" id="SSF102848">
    <property type="entry name" value="NSFL1 (p97 ATPase) cofactor p47, SEP domain"/>
    <property type="match status" value="1"/>
</dbReference>
<protein>
    <submittedName>
        <fullName evidence="4">SEP domain-containing protein</fullName>
    </submittedName>
</protein>
<feature type="compositionally biased region" description="Acidic residues" evidence="1">
    <location>
        <begin position="116"/>
        <end position="131"/>
    </location>
</feature>
<dbReference type="Proteomes" id="UP000078397">
    <property type="component" value="Unassembled WGS sequence"/>
</dbReference>
<dbReference type="STRING" id="1380566.A0A179FJF7"/>
<dbReference type="GO" id="GO:0043161">
    <property type="term" value="P:proteasome-mediated ubiquitin-dependent protein catabolic process"/>
    <property type="evidence" value="ECO:0007669"/>
    <property type="project" value="TreeGrafter"/>
</dbReference>
<dbReference type="InterPro" id="IPR012989">
    <property type="entry name" value="SEP_domain"/>
</dbReference>
<evidence type="ECO:0000256" key="1">
    <source>
        <dbReference type="SAM" id="MobiDB-lite"/>
    </source>
</evidence>
<dbReference type="PROSITE" id="PS51399">
    <property type="entry name" value="SEP"/>
    <property type="match status" value="1"/>
</dbReference>
<feature type="compositionally biased region" description="Polar residues" evidence="1">
    <location>
        <begin position="82"/>
        <end position="95"/>
    </location>
</feature>
<dbReference type="EMBL" id="LSBJ02000005">
    <property type="protein sequence ID" value="OAQ65169.1"/>
    <property type="molecule type" value="Genomic_DNA"/>
</dbReference>
<dbReference type="GO" id="GO:0043130">
    <property type="term" value="F:ubiquitin binding"/>
    <property type="evidence" value="ECO:0007669"/>
    <property type="project" value="TreeGrafter"/>
</dbReference>
<accession>A0A179FJF7</accession>
<dbReference type="Gene3D" id="1.10.8.10">
    <property type="entry name" value="DNA helicase RuvA subunit, C-terminal domain"/>
    <property type="match status" value="1"/>
</dbReference>
<dbReference type="KEGG" id="pchm:VFPPC_06327"/>
<dbReference type="SUPFAM" id="SSF54236">
    <property type="entry name" value="Ubiquitin-like"/>
    <property type="match status" value="1"/>
</dbReference>
<dbReference type="InterPro" id="IPR029071">
    <property type="entry name" value="Ubiquitin-like_domsf"/>
</dbReference>
<name>A0A179FJF7_METCM</name>
<dbReference type="GO" id="GO:0000045">
    <property type="term" value="P:autophagosome assembly"/>
    <property type="evidence" value="ECO:0007669"/>
    <property type="project" value="TreeGrafter"/>
</dbReference>
<dbReference type="PROSITE" id="PS50033">
    <property type="entry name" value="UBX"/>
    <property type="match status" value="1"/>
</dbReference>
<dbReference type="SMART" id="SM00166">
    <property type="entry name" value="UBX"/>
    <property type="match status" value="1"/>
</dbReference>
<dbReference type="PANTHER" id="PTHR23333:SF20">
    <property type="entry name" value="NSFL1 COFACTOR P47"/>
    <property type="match status" value="1"/>
</dbReference>
<dbReference type="InterPro" id="IPR036241">
    <property type="entry name" value="NSFL1C_SEP_dom_sf"/>
</dbReference>
<comment type="caution">
    <text evidence="4">The sequence shown here is derived from an EMBL/GenBank/DDBJ whole genome shotgun (WGS) entry which is preliminary data.</text>
</comment>
<sequence length="411" mass="43881">MADNQGTPNRDQLVQDFIAMCNCSPEKATQYLDANQWDVMAACESYFQDDDEAKMQGDSGDSRPEPDYTGPRTLDGRPAPATASSSRGGRQPTSQPKRKGVATLGSLGGGGHQHDDDGDDDDDYDEAEDDEGRGNLFAGGEKSGLAVQDPHQDGGPRKIINNILAKAKANASRPEQTADEAGPSGPSHFRGAGVTLGGEGVESRTIPDPLGAPPPSSSVPQERVLHLWEDGFSIDDGELRKFSDPANAADLKMIESGRAPLHLMNVQHDQPVDVKLHQHDTPYKPPPKKYKPFSGSGQRLGSPVPGVGGPAAPAATTSAVQASSGPTIDPSQPTLQIRIQMPDGTRDPRTFNTTSTVGDVYDYVTNLQQTGTRTWVLATTFPTKELTNKELVLGDMNEFKTGRGTIVVKWA</sequence>
<evidence type="ECO:0000259" key="3">
    <source>
        <dbReference type="PROSITE" id="PS51399"/>
    </source>
</evidence>
<feature type="region of interest" description="Disordered" evidence="1">
    <location>
        <begin position="50"/>
        <end position="220"/>
    </location>
</feature>
<feature type="compositionally biased region" description="Low complexity" evidence="1">
    <location>
        <begin position="158"/>
        <end position="171"/>
    </location>
</feature>
<keyword evidence="5" id="KW-1185">Reference proteome</keyword>
<dbReference type="GO" id="GO:0007030">
    <property type="term" value="P:Golgi organization"/>
    <property type="evidence" value="ECO:0007669"/>
    <property type="project" value="TreeGrafter"/>
</dbReference>
<dbReference type="Pfam" id="PF14555">
    <property type="entry name" value="UBA_4"/>
    <property type="match status" value="1"/>
</dbReference>
<feature type="region of interest" description="Disordered" evidence="1">
    <location>
        <begin position="282"/>
        <end position="333"/>
    </location>
</feature>
<dbReference type="InterPro" id="IPR001012">
    <property type="entry name" value="UBX_dom"/>
</dbReference>
<dbReference type="CDD" id="cd14348">
    <property type="entry name" value="UBA_p47"/>
    <property type="match status" value="1"/>
</dbReference>
<evidence type="ECO:0000313" key="5">
    <source>
        <dbReference type="Proteomes" id="UP000078397"/>
    </source>
</evidence>
<dbReference type="FunFam" id="3.30.420.210:FF:000002">
    <property type="entry name" value="UBX domain-containing protein 1"/>
    <property type="match status" value="1"/>
</dbReference>
<dbReference type="Gene3D" id="3.10.20.90">
    <property type="entry name" value="Phosphatidylinositol 3-kinase Catalytic Subunit, Chain A, domain 1"/>
    <property type="match status" value="1"/>
</dbReference>
<dbReference type="GeneID" id="28849368"/>
<feature type="domain" description="UBX" evidence="2">
    <location>
        <begin position="330"/>
        <end position="391"/>
    </location>
</feature>
<dbReference type="Pfam" id="PF00789">
    <property type="entry name" value="UBX"/>
    <property type="match status" value="1"/>
</dbReference>
<organism evidence="4 5">
    <name type="scientific">Pochonia chlamydosporia 170</name>
    <dbReference type="NCBI Taxonomy" id="1380566"/>
    <lineage>
        <taxon>Eukaryota</taxon>
        <taxon>Fungi</taxon>
        <taxon>Dikarya</taxon>
        <taxon>Ascomycota</taxon>
        <taxon>Pezizomycotina</taxon>
        <taxon>Sordariomycetes</taxon>
        <taxon>Hypocreomycetidae</taxon>
        <taxon>Hypocreales</taxon>
        <taxon>Clavicipitaceae</taxon>
        <taxon>Pochonia</taxon>
    </lineage>
</organism>
<dbReference type="OrthoDB" id="25887at2759"/>
<dbReference type="GO" id="GO:0005829">
    <property type="term" value="C:cytosol"/>
    <property type="evidence" value="ECO:0007669"/>
    <property type="project" value="TreeGrafter"/>
</dbReference>
<dbReference type="Pfam" id="PF08059">
    <property type="entry name" value="SEP"/>
    <property type="match status" value="1"/>
</dbReference>
<dbReference type="GO" id="GO:0061025">
    <property type="term" value="P:membrane fusion"/>
    <property type="evidence" value="ECO:0007669"/>
    <property type="project" value="TreeGrafter"/>
</dbReference>
<dbReference type="SUPFAM" id="SSF46934">
    <property type="entry name" value="UBA-like"/>
    <property type="match status" value="1"/>
</dbReference>
<dbReference type="PANTHER" id="PTHR23333">
    <property type="entry name" value="UBX DOMAIN CONTAINING PROTEIN"/>
    <property type="match status" value="1"/>
</dbReference>
<dbReference type="SMART" id="SM00553">
    <property type="entry name" value="SEP"/>
    <property type="match status" value="1"/>
</dbReference>
<proteinExistence type="predicted"/>
<dbReference type="Gene3D" id="3.30.420.210">
    <property type="entry name" value="SEP domain"/>
    <property type="match status" value="1"/>
</dbReference>
<dbReference type="RefSeq" id="XP_018142483.1">
    <property type="nucleotide sequence ID" value="XM_018285374.1"/>
</dbReference>
<gene>
    <name evidence="4" type="ORF">VFPPC_06327</name>
</gene>
<feature type="compositionally biased region" description="Low complexity" evidence="1">
    <location>
        <begin position="301"/>
        <end position="325"/>
    </location>
</feature>
<dbReference type="GO" id="GO:0005634">
    <property type="term" value="C:nucleus"/>
    <property type="evidence" value="ECO:0007669"/>
    <property type="project" value="TreeGrafter"/>
</dbReference>
<dbReference type="AlphaFoldDB" id="A0A179FJF7"/>
<evidence type="ECO:0000259" key="2">
    <source>
        <dbReference type="PROSITE" id="PS50033"/>
    </source>
</evidence>
<feature type="domain" description="SEP" evidence="3">
    <location>
        <begin position="220"/>
        <end position="284"/>
    </location>
</feature>